<keyword evidence="1" id="KW-0812">Transmembrane</keyword>
<accession>A0A8T0RRV8</accession>
<feature type="transmembrane region" description="Helical" evidence="1">
    <location>
        <begin position="28"/>
        <end position="47"/>
    </location>
</feature>
<sequence length="73" mass="8479">MRTCIDLADPIDCSVTSVQVVDHAHQQMFFFLLLLFLTMWIAFFFVLMDPRFSTRPSPYGGWPAGELCYSLQR</sequence>
<evidence type="ECO:0000256" key="1">
    <source>
        <dbReference type="SAM" id="Phobius"/>
    </source>
</evidence>
<protein>
    <submittedName>
        <fullName evidence="2">Uncharacterized protein</fullName>
    </submittedName>
</protein>
<gene>
    <name evidence="2" type="ORF">PVAP13_5NG131281</name>
</gene>
<dbReference type="Proteomes" id="UP000823388">
    <property type="component" value="Chromosome 5N"/>
</dbReference>
<reference evidence="2" key="1">
    <citation type="submission" date="2020-05" db="EMBL/GenBank/DDBJ databases">
        <title>WGS assembly of Panicum virgatum.</title>
        <authorList>
            <person name="Lovell J.T."/>
            <person name="Jenkins J."/>
            <person name="Shu S."/>
            <person name="Juenger T.E."/>
            <person name="Schmutz J."/>
        </authorList>
    </citation>
    <scope>NUCLEOTIDE SEQUENCE</scope>
    <source>
        <strain evidence="2">AP13</strain>
    </source>
</reference>
<evidence type="ECO:0000313" key="3">
    <source>
        <dbReference type="Proteomes" id="UP000823388"/>
    </source>
</evidence>
<comment type="caution">
    <text evidence="2">The sequence shown here is derived from an EMBL/GenBank/DDBJ whole genome shotgun (WGS) entry which is preliminary data.</text>
</comment>
<evidence type="ECO:0000313" key="2">
    <source>
        <dbReference type="EMBL" id="KAG2587273.1"/>
    </source>
</evidence>
<keyword evidence="1" id="KW-0472">Membrane</keyword>
<dbReference type="AlphaFoldDB" id="A0A8T0RRV8"/>
<keyword evidence="1" id="KW-1133">Transmembrane helix</keyword>
<proteinExistence type="predicted"/>
<keyword evidence="3" id="KW-1185">Reference proteome</keyword>
<organism evidence="2 3">
    <name type="scientific">Panicum virgatum</name>
    <name type="common">Blackwell switchgrass</name>
    <dbReference type="NCBI Taxonomy" id="38727"/>
    <lineage>
        <taxon>Eukaryota</taxon>
        <taxon>Viridiplantae</taxon>
        <taxon>Streptophyta</taxon>
        <taxon>Embryophyta</taxon>
        <taxon>Tracheophyta</taxon>
        <taxon>Spermatophyta</taxon>
        <taxon>Magnoliopsida</taxon>
        <taxon>Liliopsida</taxon>
        <taxon>Poales</taxon>
        <taxon>Poaceae</taxon>
        <taxon>PACMAD clade</taxon>
        <taxon>Panicoideae</taxon>
        <taxon>Panicodae</taxon>
        <taxon>Paniceae</taxon>
        <taxon>Panicinae</taxon>
        <taxon>Panicum</taxon>
        <taxon>Panicum sect. Hiantes</taxon>
    </lineage>
</organism>
<name>A0A8T0RRV8_PANVG</name>
<dbReference type="EMBL" id="CM029046">
    <property type="protein sequence ID" value="KAG2587273.1"/>
    <property type="molecule type" value="Genomic_DNA"/>
</dbReference>